<dbReference type="SUPFAM" id="SSF56496">
    <property type="entry name" value="Fibrinogen C-terminal domain-like"/>
    <property type="match status" value="1"/>
</dbReference>
<dbReference type="InterPro" id="IPR020837">
    <property type="entry name" value="Fibrinogen_CS"/>
</dbReference>
<evidence type="ECO:0000256" key="1">
    <source>
        <dbReference type="ARBA" id="ARBA00004613"/>
    </source>
</evidence>
<dbReference type="SMART" id="SM00186">
    <property type="entry name" value="FBG"/>
    <property type="match status" value="1"/>
</dbReference>
<dbReference type="GO" id="GO:0005577">
    <property type="term" value="C:fibrinogen complex"/>
    <property type="evidence" value="ECO:0007669"/>
    <property type="project" value="TreeGrafter"/>
</dbReference>
<evidence type="ECO:0000313" key="6">
    <source>
        <dbReference type="Proteomes" id="UP000005408"/>
    </source>
</evidence>
<dbReference type="PROSITE" id="PS51406">
    <property type="entry name" value="FIBRINOGEN_C_2"/>
    <property type="match status" value="1"/>
</dbReference>
<evidence type="ECO:0000256" key="3">
    <source>
        <dbReference type="ARBA" id="ARBA00023157"/>
    </source>
</evidence>
<protein>
    <recommendedName>
        <fullName evidence="4">Fibrinogen C-terminal domain-containing protein</fullName>
    </recommendedName>
</protein>
<dbReference type="InterPro" id="IPR036056">
    <property type="entry name" value="Fibrinogen-like_C"/>
</dbReference>
<dbReference type="InterPro" id="IPR037579">
    <property type="entry name" value="FIB_ANG-like"/>
</dbReference>
<accession>A0A8W8LF08</accession>
<dbReference type="InterPro" id="IPR014716">
    <property type="entry name" value="Fibrinogen_a/b/g_C_1"/>
</dbReference>
<evidence type="ECO:0000313" key="5">
    <source>
        <dbReference type="EnsemblMetazoa" id="G2793.1:cds"/>
    </source>
</evidence>
<keyword evidence="3" id="KW-1015">Disulfide bond</keyword>
<dbReference type="GO" id="GO:0034116">
    <property type="term" value="P:positive regulation of heterotypic cell-cell adhesion"/>
    <property type="evidence" value="ECO:0007669"/>
    <property type="project" value="TreeGrafter"/>
</dbReference>
<evidence type="ECO:0000259" key="4">
    <source>
        <dbReference type="PROSITE" id="PS51406"/>
    </source>
</evidence>
<dbReference type="Gene3D" id="3.90.215.10">
    <property type="entry name" value="Gamma Fibrinogen, chain A, domain 1"/>
    <property type="match status" value="1"/>
</dbReference>
<name>A0A8W8LF08_MAGGI</name>
<keyword evidence="6" id="KW-1185">Reference proteome</keyword>
<reference evidence="5" key="1">
    <citation type="submission" date="2022-08" db="UniProtKB">
        <authorList>
            <consortium name="EnsemblMetazoa"/>
        </authorList>
    </citation>
    <scope>IDENTIFICATION</scope>
    <source>
        <strain evidence="5">05x7-T-G4-1.051#20</strain>
    </source>
</reference>
<dbReference type="PANTHER" id="PTHR47221:SF7">
    <property type="entry name" value="FIBRINOGEN BETA CHAIN"/>
    <property type="match status" value="1"/>
</dbReference>
<dbReference type="PROSITE" id="PS00514">
    <property type="entry name" value="FIBRINOGEN_C_1"/>
    <property type="match status" value="1"/>
</dbReference>
<dbReference type="PANTHER" id="PTHR47221">
    <property type="entry name" value="FIBRINOGEN ALPHA CHAIN"/>
    <property type="match status" value="1"/>
</dbReference>
<keyword evidence="2" id="KW-0964">Secreted</keyword>
<organism evidence="5 6">
    <name type="scientific">Magallana gigas</name>
    <name type="common">Pacific oyster</name>
    <name type="synonym">Crassostrea gigas</name>
    <dbReference type="NCBI Taxonomy" id="29159"/>
    <lineage>
        <taxon>Eukaryota</taxon>
        <taxon>Metazoa</taxon>
        <taxon>Spiralia</taxon>
        <taxon>Lophotrochozoa</taxon>
        <taxon>Mollusca</taxon>
        <taxon>Bivalvia</taxon>
        <taxon>Autobranchia</taxon>
        <taxon>Pteriomorphia</taxon>
        <taxon>Ostreida</taxon>
        <taxon>Ostreoidea</taxon>
        <taxon>Ostreidae</taxon>
        <taxon>Magallana</taxon>
    </lineage>
</organism>
<dbReference type="Proteomes" id="UP000005408">
    <property type="component" value="Unassembled WGS sequence"/>
</dbReference>
<proteinExistence type="predicted"/>
<dbReference type="GO" id="GO:0005201">
    <property type="term" value="F:extracellular matrix structural constituent"/>
    <property type="evidence" value="ECO:0007669"/>
    <property type="project" value="TreeGrafter"/>
</dbReference>
<dbReference type="EnsemblMetazoa" id="G2793.1">
    <property type="protein sequence ID" value="G2793.1:cds"/>
    <property type="gene ID" value="G2793"/>
</dbReference>
<sequence length="321" mass="36406">MSGTSVRPPNPDLYAVPYRQNPQERHRRVSSGFQMGSYNRYALEGKCEEHYTECNINQTCSLNSTTMEPFCEILDCAGRPSRSLPHTEMLHYVDSQVGAQAKIQCYTESLGGSSPWSRAVCTDQGDWYTNIQCKDGTKTQRVPQDCTELYDKYNVRESGPHYISPDNRTVVRAFCNMTTEGNDALHYLTKRDNILRIQLKPFGGTTKQAKYRNFRVSDESENFRMTYDNYEGSSAVDALGGTSVSFQARNMPFSTIDMDNDGYSGSCADQLRGGWWYNSCSTSNLNGEYCENGPNCITWKMNDVSLYGHKETLVMIRRTTN</sequence>
<dbReference type="AlphaFoldDB" id="A0A8W8LF08"/>
<comment type="subcellular location">
    <subcellularLocation>
        <location evidence="1">Secreted</location>
    </subcellularLocation>
</comment>
<dbReference type="Pfam" id="PF00147">
    <property type="entry name" value="Fibrinogen_C"/>
    <property type="match status" value="1"/>
</dbReference>
<dbReference type="InterPro" id="IPR002181">
    <property type="entry name" value="Fibrinogen_a/b/g_C_dom"/>
</dbReference>
<evidence type="ECO:0000256" key="2">
    <source>
        <dbReference type="ARBA" id="ARBA00022525"/>
    </source>
</evidence>
<feature type="domain" description="Fibrinogen C-terminal" evidence="4">
    <location>
        <begin position="181"/>
        <end position="320"/>
    </location>
</feature>
<dbReference type="GO" id="GO:0030674">
    <property type="term" value="F:protein-macromolecule adaptor activity"/>
    <property type="evidence" value="ECO:0007669"/>
    <property type="project" value="TreeGrafter"/>
</dbReference>